<evidence type="ECO:0000313" key="3">
    <source>
        <dbReference type="EMBL" id="KDN70237.1"/>
    </source>
</evidence>
<protein>
    <recommendedName>
        <fullName evidence="5">Endosomal SPRY domain-containing protein</fullName>
    </recommendedName>
</protein>
<evidence type="ECO:0000256" key="1">
    <source>
        <dbReference type="SAM" id="MobiDB-lite"/>
    </source>
</evidence>
<sequence length="402" mass="44553">MAPAVITGLAHQARSFISSRRLSGLPDTADITARAFDASVGPLAARSLLLARDSTGYKEDPHVGVTDPQNINNTAIFVIFGLIGASFVIGGIWFFFWAKNGGFYFKENDWDEYKSTVLRRKGPNGTLLSGATPTTQLGGGSVYKDYDDNTTSISGTTLSGITAGASDIAARERRERKREKRRKEKEARHREKHSANKNYDETGVLIDEEAEREAKKHLRSYRHEKPARVGGLNKESEASEWDGSTNPTESSVSTNLLSARETTPTSTPPKSRAGGIRKVYSTADRNEERERQRIRAEAKKLQEKGRAAGSSRRDFSFQRASTVAEDQNTRGYALPPPQEEPEPSMPGSWAESDITSAVESDMGHKSYHHVIPGLSSQSAVSSEYADERRKRRKEGHRRNRDH</sequence>
<accession>A0A066XMX5</accession>
<evidence type="ECO:0000256" key="2">
    <source>
        <dbReference type="SAM" id="Phobius"/>
    </source>
</evidence>
<feature type="compositionally biased region" description="Basic residues" evidence="1">
    <location>
        <begin position="389"/>
        <end position="402"/>
    </location>
</feature>
<comment type="caution">
    <text evidence="3">The sequence shown here is derived from an EMBL/GenBank/DDBJ whole genome shotgun (WGS) entry which is preliminary data.</text>
</comment>
<feature type="compositionally biased region" description="Polar residues" evidence="1">
    <location>
        <begin position="242"/>
        <end position="269"/>
    </location>
</feature>
<reference evidence="4" key="1">
    <citation type="journal article" date="2014" name="Genome Announc.">
        <title>Draft genome sequence of Colletotrichum sublineola, a destructive pathogen of cultivated sorghum.</title>
        <authorList>
            <person name="Baroncelli R."/>
            <person name="Sanz-Martin J.M."/>
            <person name="Rech G.E."/>
            <person name="Sukno S.A."/>
            <person name="Thon M.R."/>
        </authorList>
    </citation>
    <scope>NUCLEOTIDE SEQUENCE [LARGE SCALE GENOMIC DNA]</scope>
    <source>
        <strain evidence="4">TX430BB</strain>
    </source>
</reference>
<dbReference type="EMBL" id="JMSE01000373">
    <property type="protein sequence ID" value="KDN70237.1"/>
    <property type="molecule type" value="Genomic_DNA"/>
</dbReference>
<name>A0A066XMX5_COLSU</name>
<dbReference type="OMA" id="SRSEYQY"/>
<dbReference type="OrthoDB" id="5393404at2759"/>
<keyword evidence="2" id="KW-0812">Transmembrane</keyword>
<evidence type="ECO:0008006" key="5">
    <source>
        <dbReference type="Google" id="ProtNLM"/>
    </source>
</evidence>
<dbReference type="AlphaFoldDB" id="A0A066XMX5"/>
<evidence type="ECO:0000313" key="4">
    <source>
        <dbReference type="Proteomes" id="UP000027238"/>
    </source>
</evidence>
<organism evidence="3 4">
    <name type="scientific">Colletotrichum sublineola</name>
    <name type="common">Sorghum anthracnose fungus</name>
    <dbReference type="NCBI Taxonomy" id="1173701"/>
    <lineage>
        <taxon>Eukaryota</taxon>
        <taxon>Fungi</taxon>
        <taxon>Dikarya</taxon>
        <taxon>Ascomycota</taxon>
        <taxon>Pezizomycotina</taxon>
        <taxon>Sordariomycetes</taxon>
        <taxon>Hypocreomycetidae</taxon>
        <taxon>Glomerellales</taxon>
        <taxon>Glomerellaceae</taxon>
        <taxon>Colletotrichum</taxon>
        <taxon>Colletotrichum graminicola species complex</taxon>
    </lineage>
</organism>
<dbReference type="HOGENOM" id="CLU_038401_1_0_1"/>
<feature type="compositionally biased region" description="Basic and acidic residues" evidence="1">
    <location>
        <begin position="284"/>
        <end position="316"/>
    </location>
</feature>
<keyword evidence="2" id="KW-1133">Transmembrane helix</keyword>
<feature type="transmembrane region" description="Helical" evidence="2">
    <location>
        <begin position="75"/>
        <end position="96"/>
    </location>
</feature>
<feature type="compositionally biased region" description="Polar residues" evidence="1">
    <location>
        <begin position="318"/>
        <end position="330"/>
    </location>
</feature>
<feature type="compositionally biased region" description="Basic residues" evidence="1">
    <location>
        <begin position="174"/>
        <end position="183"/>
    </location>
</feature>
<dbReference type="eggNOG" id="ENOG502SPZ1">
    <property type="taxonomic scope" value="Eukaryota"/>
</dbReference>
<dbReference type="Proteomes" id="UP000027238">
    <property type="component" value="Unassembled WGS sequence"/>
</dbReference>
<dbReference type="STRING" id="1173701.A0A066XMX5"/>
<feature type="region of interest" description="Disordered" evidence="1">
    <location>
        <begin position="164"/>
        <end position="402"/>
    </location>
</feature>
<keyword evidence="4" id="KW-1185">Reference proteome</keyword>
<proteinExistence type="predicted"/>
<keyword evidence="2" id="KW-0472">Membrane</keyword>
<gene>
    <name evidence="3" type="ORF">CSUB01_03467</name>
</gene>